<evidence type="ECO:0000256" key="1">
    <source>
        <dbReference type="SAM" id="SignalP"/>
    </source>
</evidence>
<dbReference type="EMBL" id="SDHZ01000001">
    <property type="protein sequence ID" value="RXK86948.1"/>
    <property type="molecule type" value="Genomic_DNA"/>
</dbReference>
<dbReference type="InterPro" id="IPR052022">
    <property type="entry name" value="26kDa_periplasmic_antigen"/>
</dbReference>
<gene>
    <name evidence="2" type="ORF">ESB13_09230</name>
</gene>
<organism evidence="2 3">
    <name type="scientific">Filimonas effusa</name>
    <dbReference type="NCBI Taxonomy" id="2508721"/>
    <lineage>
        <taxon>Bacteria</taxon>
        <taxon>Pseudomonadati</taxon>
        <taxon>Bacteroidota</taxon>
        <taxon>Chitinophagia</taxon>
        <taxon>Chitinophagales</taxon>
        <taxon>Chitinophagaceae</taxon>
        <taxon>Filimonas</taxon>
    </lineage>
</organism>
<protein>
    <submittedName>
        <fullName evidence="2">DUF541 domain-containing protein</fullName>
    </submittedName>
</protein>
<accession>A0A4Q1DDA1</accession>
<dbReference type="PANTHER" id="PTHR34387">
    <property type="entry name" value="SLR1258 PROTEIN"/>
    <property type="match status" value="1"/>
</dbReference>
<comment type="caution">
    <text evidence="2">The sequence shown here is derived from an EMBL/GenBank/DDBJ whole genome shotgun (WGS) entry which is preliminary data.</text>
</comment>
<feature type="chain" id="PRO_5020697403" evidence="1">
    <location>
        <begin position="20"/>
        <end position="235"/>
    </location>
</feature>
<sequence length="235" mass="26127">MKQIMMTLLAAITFLAATAQEPTIKQKTISVTGTAESEIVPDEIYVQVTLKEYDKKANTKVDIEKIKNDFLNACKAIGLTEKDISVQSYSGYDGNAWITKKKKKDPDLKASITYSIKLSTTAKMDELVEKLDDEATQSFNISRVSHSKLTEYKKQLKIQAIKSAKEKAVYLAGAIDEQVAGALTINDMNEGSDVVYPQARMYANAMMDEVAAAPMNVDFKKIKLQFSVMVTFLLK</sequence>
<feature type="signal peptide" evidence="1">
    <location>
        <begin position="1"/>
        <end position="19"/>
    </location>
</feature>
<dbReference type="PANTHER" id="PTHR34387:SF1">
    <property type="entry name" value="PERIPLASMIC IMMUNOGENIC PROTEIN"/>
    <property type="match status" value="1"/>
</dbReference>
<name>A0A4Q1DDA1_9BACT</name>
<evidence type="ECO:0000313" key="2">
    <source>
        <dbReference type="EMBL" id="RXK86948.1"/>
    </source>
</evidence>
<keyword evidence="3" id="KW-1185">Reference proteome</keyword>
<dbReference type="OrthoDB" id="1242975at2"/>
<keyword evidence="1" id="KW-0732">Signal</keyword>
<reference evidence="2 3" key="1">
    <citation type="submission" date="2019-01" db="EMBL/GenBank/DDBJ databases">
        <title>Filimonas sp. strain TTM-71.</title>
        <authorList>
            <person name="Chen W.-M."/>
        </authorList>
    </citation>
    <scope>NUCLEOTIDE SEQUENCE [LARGE SCALE GENOMIC DNA]</scope>
    <source>
        <strain evidence="2 3">TTM-71</strain>
    </source>
</reference>
<dbReference type="Pfam" id="PF04402">
    <property type="entry name" value="SIMPL"/>
    <property type="match status" value="1"/>
</dbReference>
<dbReference type="AlphaFoldDB" id="A0A4Q1DDA1"/>
<dbReference type="Gene3D" id="3.30.110.170">
    <property type="entry name" value="Protein of unknown function (DUF541), domain 1"/>
    <property type="match status" value="1"/>
</dbReference>
<dbReference type="RefSeq" id="WP_129002697.1">
    <property type="nucleotide sequence ID" value="NZ_SDHZ01000001.1"/>
</dbReference>
<dbReference type="Gene3D" id="3.30.70.2970">
    <property type="entry name" value="Protein of unknown function (DUF541), domain 2"/>
    <property type="match status" value="1"/>
</dbReference>
<dbReference type="Proteomes" id="UP000290545">
    <property type="component" value="Unassembled WGS sequence"/>
</dbReference>
<proteinExistence type="predicted"/>
<dbReference type="InterPro" id="IPR007497">
    <property type="entry name" value="SIMPL/DUF541"/>
</dbReference>
<dbReference type="GO" id="GO:0006974">
    <property type="term" value="P:DNA damage response"/>
    <property type="evidence" value="ECO:0007669"/>
    <property type="project" value="TreeGrafter"/>
</dbReference>
<evidence type="ECO:0000313" key="3">
    <source>
        <dbReference type="Proteomes" id="UP000290545"/>
    </source>
</evidence>